<proteinExistence type="predicted"/>
<reference evidence="2 3" key="1">
    <citation type="journal article" date="2019" name="Genome Biol. Evol.">
        <title>Day and night: Metabolic profiles and evolutionary relationships of six axenic non-marine cyanobacteria.</title>
        <authorList>
            <person name="Will S.E."/>
            <person name="Henke P."/>
            <person name="Boedeker C."/>
            <person name="Huang S."/>
            <person name="Brinkmann H."/>
            <person name="Rohde M."/>
            <person name="Jarek M."/>
            <person name="Friedl T."/>
            <person name="Seufert S."/>
            <person name="Schumacher M."/>
            <person name="Overmann J."/>
            <person name="Neumann-Schaal M."/>
            <person name="Petersen J."/>
        </authorList>
    </citation>
    <scope>NUCLEOTIDE SEQUENCE [LARGE SCALE GENOMIC DNA]</scope>
    <source>
        <strain evidence="2 3">SAG 1403-4b</strain>
    </source>
</reference>
<dbReference type="RefSeq" id="WP_199321077.1">
    <property type="nucleotide sequence ID" value="NZ_RSCM01000022.1"/>
</dbReference>
<sequence length="159" mass="18711">MNDNTSAKYTSGEERLLQEHDRLKLPELVEKMKHNPNYIRMDDTHNDWDNIKKSKLIESWIINFPVPPLILYETAYHKYKVVDGRQRIKTIVDYFNNKFALTGLEVATQFNGCTYNNLPIKIQRVLDRCNINIINVMSDGNVNTEEMAKFVEVLAERYK</sequence>
<dbReference type="Pfam" id="PF03235">
    <property type="entry name" value="GmrSD_N"/>
    <property type="match status" value="1"/>
</dbReference>
<comment type="caution">
    <text evidence="2">The sequence shown here is derived from an EMBL/GenBank/DDBJ whole genome shotgun (WGS) entry which is preliminary data.</text>
</comment>
<keyword evidence="3" id="KW-1185">Reference proteome</keyword>
<feature type="domain" description="GmrSD restriction endonucleases N-terminal" evidence="1">
    <location>
        <begin position="48"/>
        <end position="122"/>
    </location>
</feature>
<accession>A0A433UGE6</accession>
<evidence type="ECO:0000259" key="1">
    <source>
        <dbReference type="Pfam" id="PF03235"/>
    </source>
</evidence>
<gene>
    <name evidence="2" type="ORF">DSM107003_46840</name>
</gene>
<dbReference type="InterPro" id="IPR004919">
    <property type="entry name" value="GmrSD_N"/>
</dbReference>
<protein>
    <recommendedName>
        <fullName evidence="1">GmrSD restriction endonucleases N-terminal domain-containing protein</fullName>
    </recommendedName>
</protein>
<name>A0A433UGE6_ANAVA</name>
<dbReference type="EMBL" id="RSCM01000022">
    <property type="protein sequence ID" value="RUS92937.1"/>
    <property type="molecule type" value="Genomic_DNA"/>
</dbReference>
<dbReference type="Proteomes" id="UP000276103">
    <property type="component" value="Unassembled WGS sequence"/>
</dbReference>
<evidence type="ECO:0000313" key="3">
    <source>
        <dbReference type="Proteomes" id="UP000276103"/>
    </source>
</evidence>
<dbReference type="PANTHER" id="PTHR39639:SF1">
    <property type="entry name" value="DUF262 DOMAIN-CONTAINING PROTEIN"/>
    <property type="match status" value="1"/>
</dbReference>
<dbReference type="PANTHER" id="PTHR39639">
    <property type="entry name" value="CHROMOSOME 16, WHOLE GENOME SHOTGUN SEQUENCE"/>
    <property type="match status" value="1"/>
</dbReference>
<evidence type="ECO:0000313" key="2">
    <source>
        <dbReference type="EMBL" id="RUS92937.1"/>
    </source>
</evidence>
<dbReference type="AlphaFoldDB" id="A0A433UGE6"/>
<organism evidence="2 3">
    <name type="scientific">Trichormus variabilis SAG 1403-4b</name>
    <dbReference type="NCBI Taxonomy" id="447716"/>
    <lineage>
        <taxon>Bacteria</taxon>
        <taxon>Bacillati</taxon>
        <taxon>Cyanobacteriota</taxon>
        <taxon>Cyanophyceae</taxon>
        <taxon>Nostocales</taxon>
        <taxon>Nostocaceae</taxon>
        <taxon>Trichormus</taxon>
    </lineage>
</organism>